<gene>
    <name evidence="10" type="primary">mnmC</name>
    <name evidence="13" type="ORF">EDC26_10329</name>
</gene>
<dbReference type="InterPro" id="IPR008471">
    <property type="entry name" value="MnmC-like_methylTransf"/>
</dbReference>
<dbReference type="PANTHER" id="PTHR13847:SF283">
    <property type="entry name" value="TRNA 5-METHYLAMINOMETHYL-2-THIOURIDINE BIOSYNTHESIS BIFUNCTIONAL PROTEIN MNMC"/>
    <property type="match status" value="1"/>
</dbReference>
<keyword evidence="3 10" id="KW-0285">Flavoprotein</keyword>
<evidence type="ECO:0000256" key="2">
    <source>
        <dbReference type="ARBA" id="ARBA00022603"/>
    </source>
</evidence>
<keyword evidence="14" id="KW-1185">Reference proteome</keyword>
<organism evidence="13 14">
    <name type="scientific">Paralcaligenes ureilyticus</name>
    <dbReference type="NCBI Taxonomy" id="627131"/>
    <lineage>
        <taxon>Bacteria</taxon>
        <taxon>Pseudomonadati</taxon>
        <taxon>Pseudomonadota</taxon>
        <taxon>Betaproteobacteria</taxon>
        <taxon>Burkholderiales</taxon>
        <taxon>Alcaligenaceae</taxon>
        <taxon>Paralcaligenes</taxon>
    </lineage>
</organism>
<dbReference type="GO" id="GO:0032259">
    <property type="term" value="P:methylation"/>
    <property type="evidence" value="ECO:0007669"/>
    <property type="project" value="UniProtKB-KW"/>
</dbReference>
<dbReference type="GO" id="GO:0002097">
    <property type="term" value="P:tRNA wobble base modification"/>
    <property type="evidence" value="ECO:0007669"/>
    <property type="project" value="UniProtKB-UniRule"/>
</dbReference>
<dbReference type="GO" id="GO:0016645">
    <property type="term" value="F:oxidoreductase activity, acting on the CH-NH group of donors"/>
    <property type="evidence" value="ECO:0007669"/>
    <property type="project" value="InterPro"/>
</dbReference>
<keyword evidence="6 10" id="KW-0819">tRNA processing</keyword>
<dbReference type="AlphaFoldDB" id="A0A4R3M8I8"/>
<comment type="similarity">
    <text evidence="10">In the N-terminal section; belongs to the methyltransferase superfamily. tRNA (mnm(5)s(2)U34)-methyltransferase family.</text>
</comment>
<evidence type="ECO:0000256" key="10">
    <source>
        <dbReference type="HAMAP-Rule" id="MF_01102"/>
    </source>
</evidence>
<dbReference type="Gene3D" id="3.40.50.150">
    <property type="entry name" value="Vaccinia Virus protein VP39"/>
    <property type="match status" value="1"/>
</dbReference>
<evidence type="ECO:0000313" key="14">
    <source>
        <dbReference type="Proteomes" id="UP000295525"/>
    </source>
</evidence>
<dbReference type="InterPro" id="IPR017610">
    <property type="entry name" value="tRNA_S-uridine_synth_MnmC_C"/>
</dbReference>
<keyword evidence="5 10" id="KW-0949">S-adenosyl-L-methionine</keyword>
<dbReference type="GO" id="GO:0004808">
    <property type="term" value="F:tRNA (5-methylaminomethyl-2-thiouridylate)(34)-methyltransferase activity"/>
    <property type="evidence" value="ECO:0007669"/>
    <property type="project" value="UniProtKB-EC"/>
</dbReference>
<dbReference type="RefSeq" id="WP_132580142.1">
    <property type="nucleotide sequence ID" value="NZ_SMAJ01000003.1"/>
</dbReference>
<dbReference type="GO" id="GO:0050660">
    <property type="term" value="F:flavin adenine dinucleotide binding"/>
    <property type="evidence" value="ECO:0007669"/>
    <property type="project" value="UniProtKB-UniRule"/>
</dbReference>
<keyword evidence="7 10" id="KW-0274">FAD</keyword>
<dbReference type="GO" id="GO:0005737">
    <property type="term" value="C:cytoplasm"/>
    <property type="evidence" value="ECO:0007669"/>
    <property type="project" value="UniProtKB-SubCell"/>
</dbReference>
<dbReference type="InterPro" id="IPR023032">
    <property type="entry name" value="tRNA_MAMT_biosynth_bifunc_MnmC"/>
</dbReference>
<dbReference type="SUPFAM" id="SSF51905">
    <property type="entry name" value="FAD/NAD(P)-binding domain"/>
    <property type="match status" value="1"/>
</dbReference>
<feature type="domain" description="MnmC-like methyltransferase" evidence="12">
    <location>
        <begin position="119"/>
        <end position="237"/>
    </location>
</feature>
<evidence type="ECO:0000256" key="4">
    <source>
        <dbReference type="ARBA" id="ARBA00022679"/>
    </source>
</evidence>
<comment type="cofactor">
    <cofactor evidence="10">
        <name>FAD</name>
        <dbReference type="ChEBI" id="CHEBI:57692"/>
    </cofactor>
</comment>
<dbReference type="Gene3D" id="3.30.9.10">
    <property type="entry name" value="D-Amino Acid Oxidase, subunit A, domain 2"/>
    <property type="match status" value="1"/>
</dbReference>
<dbReference type="NCBIfam" id="TIGR03197">
    <property type="entry name" value="MnmC_Cterm"/>
    <property type="match status" value="1"/>
</dbReference>
<dbReference type="EMBL" id="SMAJ01000003">
    <property type="protein sequence ID" value="TCT09412.1"/>
    <property type="molecule type" value="Genomic_DNA"/>
</dbReference>
<evidence type="ECO:0000259" key="12">
    <source>
        <dbReference type="Pfam" id="PF05430"/>
    </source>
</evidence>
<comment type="similarity">
    <text evidence="10">In the C-terminal section; belongs to the DAO family.</text>
</comment>
<dbReference type="Proteomes" id="UP000295525">
    <property type="component" value="Unassembled WGS sequence"/>
</dbReference>
<dbReference type="PANTHER" id="PTHR13847">
    <property type="entry name" value="SARCOSINE DEHYDROGENASE-RELATED"/>
    <property type="match status" value="1"/>
</dbReference>
<protein>
    <recommendedName>
        <fullName evidence="10">tRNA 5-methylaminomethyl-2-thiouridine biosynthesis bifunctional protein MnmC</fullName>
        <shortName evidence="10">tRNA mnm(5)s(2)U biosynthesis bifunctional protein</shortName>
    </recommendedName>
    <domain>
        <recommendedName>
            <fullName evidence="10">tRNA (mnm(5)s(2)U34)-methyltransferase</fullName>
            <ecNumber evidence="10">2.1.1.61</ecNumber>
        </recommendedName>
    </domain>
    <domain>
        <recommendedName>
            <fullName evidence="10">FAD-dependent cmnm(5)s(2)U34 oxidoreductase</fullName>
            <ecNumber evidence="10">1.5.-.-</ecNumber>
        </recommendedName>
    </domain>
</protein>
<keyword evidence="8 10" id="KW-0560">Oxidoreductase</keyword>
<dbReference type="HAMAP" id="MF_01102">
    <property type="entry name" value="MnmC"/>
    <property type="match status" value="1"/>
</dbReference>
<evidence type="ECO:0000256" key="5">
    <source>
        <dbReference type="ARBA" id="ARBA00022691"/>
    </source>
</evidence>
<comment type="subcellular location">
    <subcellularLocation>
        <location evidence="10">Cytoplasm</location>
    </subcellularLocation>
</comment>
<dbReference type="NCBIfam" id="NF033855">
    <property type="entry name" value="tRNA_MNMC2"/>
    <property type="match status" value="1"/>
</dbReference>
<feature type="region of interest" description="tRNA (mnm(5)s(2)U34)-methyltransferase" evidence="10">
    <location>
        <begin position="1"/>
        <end position="238"/>
    </location>
</feature>
<comment type="catalytic activity">
    <reaction evidence="10">
        <text>5-aminomethyl-2-thiouridine(34) in tRNA + S-adenosyl-L-methionine = 5-methylaminomethyl-2-thiouridine(34) in tRNA + S-adenosyl-L-homocysteine + H(+)</text>
        <dbReference type="Rhea" id="RHEA:19569"/>
        <dbReference type="Rhea" id="RHEA-COMP:10195"/>
        <dbReference type="Rhea" id="RHEA-COMP:10197"/>
        <dbReference type="ChEBI" id="CHEBI:15378"/>
        <dbReference type="ChEBI" id="CHEBI:57856"/>
        <dbReference type="ChEBI" id="CHEBI:59789"/>
        <dbReference type="ChEBI" id="CHEBI:74454"/>
        <dbReference type="ChEBI" id="CHEBI:74455"/>
        <dbReference type="EC" id="2.1.1.61"/>
    </reaction>
</comment>
<evidence type="ECO:0000256" key="1">
    <source>
        <dbReference type="ARBA" id="ARBA00022490"/>
    </source>
</evidence>
<keyword evidence="4 10" id="KW-0808">Transferase</keyword>
<keyword evidence="9 10" id="KW-0511">Multifunctional enzyme</keyword>
<dbReference type="EC" id="1.5.-.-" evidence="10"/>
<dbReference type="Gene3D" id="3.50.50.60">
    <property type="entry name" value="FAD/NAD(P)-binding domain"/>
    <property type="match status" value="1"/>
</dbReference>
<comment type="caution">
    <text evidence="13">The sequence shown here is derived from an EMBL/GenBank/DDBJ whole genome shotgun (WGS) entry which is preliminary data.</text>
</comment>
<dbReference type="Pfam" id="PF05430">
    <property type="entry name" value="Methyltransf_30"/>
    <property type="match status" value="1"/>
</dbReference>
<comment type="function">
    <text evidence="10">Catalyzes the last two steps in the biosynthesis of 5-methylaminomethyl-2-thiouridine (mnm(5)s(2)U) at the wobble position (U34) in tRNA. Catalyzes the FAD-dependent demodification of cmnm(5)s(2)U34 to nm(5)s(2)U34, followed by the transfer of a methyl group from S-adenosyl-L-methionine to nm(5)s(2)U34, to form mnm(5)s(2)U34.</text>
</comment>
<dbReference type="InterPro" id="IPR029063">
    <property type="entry name" value="SAM-dependent_MTases_sf"/>
</dbReference>
<proteinExistence type="inferred from homology"/>
<dbReference type="OrthoDB" id="9786494at2"/>
<evidence type="ECO:0000259" key="11">
    <source>
        <dbReference type="Pfam" id="PF01266"/>
    </source>
</evidence>
<dbReference type="InterPro" id="IPR036188">
    <property type="entry name" value="FAD/NAD-bd_sf"/>
</dbReference>
<reference evidence="13 14" key="1">
    <citation type="submission" date="2019-03" db="EMBL/GenBank/DDBJ databases">
        <title>Genomic Encyclopedia of Type Strains, Phase IV (KMG-IV): sequencing the most valuable type-strain genomes for metagenomic binning, comparative biology and taxonomic classification.</title>
        <authorList>
            <person name="Goeker M."/>
        </authorList>
    </citation>
    <scope>NUCLEOTIDE SEQUENCE [LARGE SCALE GENOMIC DNA]</scope>
    <source>
        <strain evidence="13 14">DSM 24591</strain>
    </source>
</reference>
<evidence type="ECO:0000256" key="7">
    <source>
        <dbReference type="ARBA" id="ARBA00022827"/>
    </source>
</evidence>
<dbReference type="Pfam" id="PF01266">
    <property type="entry name" value="DAO"/>
    <property type="match status" value="1"/>
</dbReference>
<evidence type="ECO:0000256" key="9">
    <source>
        <dbReference type="ARBA" id="ARBA00023268"/>
    </source>
</evidence>
<dbReference type="InterPro" id="IPR047785">
    <property type="entry name" value="tRNA_MNMC2"/>
</dbReference>
<feature type="domain" description="FAD dependent oxidoreductase" evidence="11">
    <location>
        <begin position="254"/>
        <end position="602"/>
    </location>
</feature>
<evidence type="ECO:0000256" key="6">
    <source>
        <dbReference type="ARBA" id="ARBA00022694"/>
    </source>
</evidence>
<name>A0A4R3M8I8_9BURK</name>
<sequence length="621" mass="66899">MAISFEPLIAAGVAFDEAGTPISARYGDVYHARMGALAQAEHVFLRGNQLPARWQGRTSFTVCETGFGLGHNFLALWQAWRSDPQRSKHLHVVSFEAHPFSKEDMALVLLPRLPALFRPLATQLLAAWPVLLPGLHRLEFENADLTLTLAFGRVEKLARQIDAHVDAYFLDGFAPQKNPEMWSPRLFGQLVRMARTGATAASWCCAGSVRRALAEAGFLVSKAPGFGDKREMTVATLRACVRRDAVPARPQGAVAVVGGGLAGAGIAHSLALKGYAVTVFDAAFERGLEASHKGHKAAALTPLISRDDDIRARLSRAGVFRALQRWQELPEAARPVRCGTLEAAADAQGARERQITLARLSFPESWVAWVDAADVSRRLGLARSEGGVFFADGLWVRPEPLLRSLLETPGVTCRAVHVNSLEFAESSWCLRDIGGRELARASTVVVANALAAKELLATTPYADHLPGLAGMQALAGQVSYFALPPSLRRDLIQAAQGYCLPEVDGVSVAGGTYVADAVRSEVTRQGHEAVIDKLSVLLCVPVADVRYWLHESQGWAGWRAVATGRLPLIGPVAQVPGLWLACAYGSRGLTWSALAGDVIAARLSGEPSPLERDLLRAIAPR</sequence>
<dbReference type="EC" id="2.1.1.61" evidence="10"/>
<keyword evidence="1 10" id="KW-0963">Cytoplasm</keyword>
<accession>A0A4R3M8I8</accession>
<dbReference type="InterPro" id="IPR006076">
    <property type="entry name" value="FAD-dep_OxRdtase"/>
</dbReference>
<evidence type="ECO:0000313" key="13">
    <source>
        <dbReference type="EMBL" id="TCT09412.1"/>
    </source>
</evidence>
<evidence type="ECO:0000256" key="3">
    <source>
        <dbReference type="ARBA" id="ARBA00022630"/>
    </source>
</evidence>
<keyword evidence="2 10" id="KW-0489">Methyltransferase</keyword>
<evidence type="ECO:0000256" key="8">
    <source>
        <dbReference type="ARBA" id="ARBA00023002"/>
    </source>
</evidence>
<feature type="region of interest" description="FAD-dependent cmnm(5)s(2)U34 oxidoreductase" evidence="10">
    <location>
        <begin position="257"/>
        <end position="621"/>
    </location>
</feature>